<sequence>MRSMIDIHMTSKNWHSEPAIFEKFIKKQKILKKIPGKILTAFKPEKYPEQNHEHKNYRNLQ</sequence>
<organism evidence="1 2">
    <name type="scientific">Methanoplanus limicola DSM 2279</name>
    <dbReference type="NCBI Taxonomy" id="937775"/>
    <lineage>
        <taxon>Archaea</taxon>
        <taxon>Methanobacteriati</taxon>
        <taxon>Methanobacteriota</taxon>
        <taxon>Stenosarchaea group</taxon>
        <taxon>Methanomicrobia</taxon>
        <taxon>Methanomicrobiales</taxon>
        <taxon>Methanomicrobiaceae</taxon>
        <taxon>Methanoplanus</taxon>
    </lineage>
</organism>
<dbReference type="Proteomes" id="UP000005741">
    <property type="component" value="Chromosome"/>
</dbReference>
<evidence type="ECO:0000313" key="2">
    <source>
        <dbReference type="Proteomes" id="UP000005741"/>
    </source>
</evidence>
<evidence type="ECO:0000313" key="1">
    <source>
        <dbReference type="EMBL" id="EHQ34777.1"/>
    </source>
</evidence>
<protein>
    <submittedName>
        <fullName evidence="1">Uncharacterized protein</fullName>
    </submittedName>
</protein>
<proteinExistence type="predicted"/>
<name>H1Z3I2_9EURY</name>
<dbReference type="InParanoid" id="H1Z3I2"/>
<keyword evidence="2" id="KW-1185">Reference proteome</keyword>
<reference evidence="1 2" key="1">
    <citation type="submission" date="2011-10" db="EMBL/GenBank/DDBJ databases">
        <title>The Improved High-Quality Draft genome of Methanoplanus limicola DSM 2279.</title>
        <authorList>
            <consortium name="US DOE Joint Genome Institute (JGI-PGF)"/>
            <person name="Lucas S."/>
            <person name="Copeland A."/>
            <person name="Lapidus A."/>
            <person name="Glavina del Rio T."/>
            <person name="Dalin E."/>
            <person name="Tice H."/>
            <person name="Bruce D."/>
            <person name="Goodwin L."/>
            <person name="Pitluck S."/>
            <person name="Peters L."/>
            <person name="Mikhailova N."/>
            <person name="Lu M."/>
            <person name="Kyrpides N."/>
            <person name="Mavromatis K."/>
            <person name="Ivanova N."/>
            <person name="Markowitz V."/>
            <person name="Cheng J.-F."/>
            <person name="Hugenholtz P."/>
            <person name="Woyke T."/>
            <person name="Wu D."/>
            <person name="Wirth R."/>
            <person name="Brambilla E.-M."/>
            <person name="Klenk H.-P."/>
            <person name="Eisen J.A."/>
        </authorList>
    </citation>
    <scope>NUCLEOTIDE SEQUENCE [LARGE SCALE GENOMIC DNA]</scope>
    <source>
        <strain evidence="1 2">DSM 2279</strain>
    </source>
</reference>
<dbReference type="HOGENOM" id="CLU_2911534_0_0_2"/>
<dbReference type="EMBL" id="CM001436">
    <property type="protein sequence ID" value="EHQ34777.1"/>
    <property type="molecule type" value="Genomic_DNA"/>
</dbReference>
<dbReference type="STRING" id="937775.Metlim_0654"/>
<gene>
    <name evidence="1" type="ORF">Metlim_0654</name>
</gene>
<accession>H1Z3I2</accession>
<dbReference type="AlphaFoldDB" id="H1Z3I2"/>